<gene>
    <name evidence="2" type="ORF">DSL72_006266</name>
</gene>
<proteinExistence type="predicted"/>
<evidence type="ECO:0000313" key="2">
    <source>
        <dbReference type="EMBL" id="QSZ36390.1"/>
    </source>
</evidence>
<keyword evidence="3" id="KW-1185">Reference proteome</keyword>
<protein>
    <submittedName>
        <fullName evidence="2">Uncharacterized protein</fullName>
    </submittedName>
</protein>
<reference evidence="2" key="1">
    <citation type="submission" date="2020-10" db="EMBL/GenBank/DDBJ databases">
        <title>Genome Sequence of Monilinia vaccinii-corymbosi Sheds Light on Mummy Berry Disease Infection of Blueberry and Mating Type.</title>
        <authorList>
            <person name="Yow A.G."/>
            <person name="Zhang Y."/>
            <person name="Bansal K."/>
            <person name="Eacker S.M."/>
            <person name="Sullivan S."/>
            <person name="Liachko I."/>
            <person name="Cubeta M.A."/>
            <person name="Rollins J.A."/>
            <person name="Ashrafi H."/>
        </authorList>
    </citation>
    <scope>NUCLEOTIDE SEQUENCE</scope>
    <source>
        <strain evidence="2">RL-1</strain>
    </source>
</reference>
<evidence type="ECO:0000256" key="1">
    <source>
        <dbReference type="SAM" id="MobiDB-lite"/>
    </source>
</evidence>
<dbReference type="EMBL" id="CP063411">
    <property type="protein sequence ID" value="QSZ36390.1"/>
    <property type="molecule type" value="Genomic_DNA"/>
</dbReference>
<sequence length="289" mass="32394">MSSGRSTQGDGEDKSKLVLPPAIWIKNNTNSGSSNQGEEEEDLDPSEIRNPELRNQYLRVPGQDDTMFPPGSPTYEQQMVQDYNFEPDKSTKRVNTPALVAPPDKRFKRSSNTPTQQGEQYPPGEMVPSRTRPAPTPTTYNTDSVPSQQDDTTLPSSSEPTKPKMFCQFIVPEETNSKGELTLAHRCSRKAIGKAGYCTKAGHHSQEYTIKKLRKGKCTHLSDAKQRCPNPIGDSNDNLCPYHHEIEKGTRKGWCIHRCEIGNRCHTQISSTSDHFCTFHDKTAIQDQN</sequence>
<feature type="region of interest" description="Disordered" evidence="1">
    <location>
        <begin position="1"/>
        <end position="161"/>
    </location>
</feature>
<accession>A0A8A3PMM6</accession>
<evidence type="ECO:0000313" key="3">
    <source>
        <dbReference type="Proteomes" id="UP000672032"/>
    </source>
</evidence>
<name>A0A8A3PMM6_9HELO</name>
<feature type="compositionally biased region" description="Low complexity" evidence="1">
    <location>
        <begin position="128"/>
        <end position="139"/>
    </location>
</feature>
<feature type="compositionally biased region" description="Low complexity" evidence="1">
    <location>
        <begin position="27"/>
        <end position="36"/>
    </location>
</feature>
<dbReference type="Proteomes" id="UP000672032">
    <property type="component" value="Chromosome 7"/>
</dbReference>
<feature type="compositionally biased region" description="Polar residues" evidence="1">
    <location>
        <begin position="110"/>
        <end position="119"/>
    </location>
</feature>
<organism evidence="2 3">
    <name type="scientific">Monilinia vaccinii-corymbosi</name>
    <dbReference type="NCBI Taxonomy" id="61207"/>
    <lineage>
        <taxon>Eukaryota</taxon>
        <taxon>Fungi</taxon>
        <taxon>Dikarya</taxon>
        <taxon>Ascomycota</taxon>
        <taxon>Pezizomycotina</taxon>
        <taxon>Leotiomycetes</taxon>
        <taxon>Helotiales</taxon>
        <taxon>Sclerotiniaceae</taxon>
        <taxon>Monilinia</taxon>
    </lineage>
</organism>
<dbReference type="AlphaFoldDB" id="A0A8A3PMM6"/>
<feature type="compositionally biased region" description="Polar residues" evidence="1">
    <location>
        <begin position="140"/>
        <end position="160"/>
    </location>
</feature>